<feature type="transmembrane region" description="Helical" evidence="8">
    <location>
        <begin position="214"/>
        <end position="231"/>
    </location>
</feature>
<evidence type="ECO:0000256" key="4">
    <source>
        <dbReference type="ARBA" id="ARBA00022448"/>
    </source>
</evidence>
<evidence type="ECO:0000256" key="5">
    <source>
        <dbReference type="ARBA" id="ARBA00022692"/>
    </source>
</evidence>
<keyword evidence="4" id="KW-0813">Transport</keyword>
<dbReference type="PROSITE" id="PS50850">
    <property type="entry name" value="MFS"/>
    <property type="match status" value="1"/>
</dbReference>
<dbReference type="CDD" id="cd17388">
    <property type="entry name" value="MFS_TetA"/>
    <property type="match status" value="1"/>
</dbReference>
<evidence type="ECO:0000256" key="1">
    <source>
        <dbReference type="ARBA" id="ARBA00003279"/>
    </source>
</evidence>
<dbReference type="Proteomes" id="UP000308181">
    <property type="component" value="Unassembled WGS sequence"/>
</dbReference>
<evidence type="ECO:0000256" key="8">
    <source>
        <dbReference type="SAM" id="Phobius"/>
    </source>
</evidence>
<gene>
    <name evidence="10" type="ORF">FA046_17000</name>
</gene>
<evidence type="ECO:0000259" key="9">
    <source>
        <dbReference type="PROSITE" id="PS50850"/>
    </source>
</evidence>
<feature type="transmembrane region" description="Helical" evidence="8">
    <location>
        <begin position="48"/>
        <end position="67"/>
    </location>
</feature>
<dbReference type="OrthoDB" id="9793283at2"/>
<feature type="transmembrane region" description="Helical" evidence="8">
    <location>
        <begin position="251"/>
        <end position="272"/>
    </location>
</feature>
<dbReference type="GO" id="GO:0022857">
    <property type="term" value="F:transmembrane transporter activity"/>
    <property type="evidence" value="ECO:0007669"/>
    <property type="project" value="InterPro"/>
</dbReference>
<name>A0A4U1BVW4_9SPHI</name>
<comment type="function">
    <text evidence="1">Resistance to tetracycline by an active tetracycline efflux. This is an energy-dependent process that decreases the accumulation of the antibiotic in whole cells. This protein functions as a metal-tetracycline/H(+) antiporter.</text>
</comment>
<dbReference type="InterPro" id="IPR011701">
    <property type="entry name" value="MFS"/>
</dbReference>
<dbReference type="PANTHER" id="PTHR23504:SF15">
    <property type="entry name" value="MAJOR FACILITATOR SUPERFAMILY (MFS) PROFILE DOMAIN-CONTAINING PROTEIN"/>
    <property type="match status" value="1"/>
</dbReference>
<dbReference type="SUPFAM" id="SSF103473">
    <property type="entry name" value="MFS general substrate transporter"/>
    <property type="match status" value="1"/>
</dbReference>
<dbReference type="PANTHER" id="PTHR23504">
    <property type="entry name" value="MAJOR FACILITATOR SUPERFAMILY DOMAIN-CONTAINING PROTEIN 10"/>
    <property type="match status" value="1"/>
</dbReference>
<dbReference type="InterPro" id="IPR001958">
    <property type="entry name" value="Tet-R_TetA/multi-R_MdtG-like"/>
</dbReference>
<feature type="transmembrane region" description="Helical" evidence="8">
    <location>
        <begin position="79"/>
        <end position="102"/>
    </location>
</feature>
<dbReference type="InterPro" id="IPR005829">
    <property type="entry name" value="Sugar_transporter_CS"/>
</dbReference>
<feature type="transmembrane region" description="Helical" evidence="8">
    <location>
        <begin position="284"/>
        <end position="302"/>
    </location>
</feature>
<organism evidence="10 11">
    <name type="scientific">Pedobacter cryophilus</name>
    <dbReference type="NCBI Taxonomy" id="2571271"/>
    <lineage>
        <taxon>Bacteria</taxon>
        <taxon>Pseudomonadati</taxon>
        <taxon>Bacteroidota</taxon>
        <taxon>Sphingobacteriia</taxon>
        <taxon>Sphingobacteriales</taxon>
        <taxon>Sphingobacteriaceae</taxon>
        <taxon>Pedobacter</taxon>
    </lineage>
</organism>
<evidence type="ECO:0000256" key="7">
    <source>
        <dbReference type="ARBA" id="ARBA00023136"/>
    </source>
</evidence>
<feature type="transmembrane region" description="Helical" evidence="8">
    <location>
        <begin position="165"/>
        <end position="185"/>
    </location>
</feature>
<proteinExistence type="inferred from homology"/>
<feature type="transmembrane region" description="Helical" evidence="8">
    <location>
        <begin position="108"/>
        <end position="125"/>
    </location>
</feature>
<dbReference type="InterPro" id="IPR036259">
    <property type="entry name" value="MFS_trans_sf"/>
</dbReference>
<feature type="transmembrane region" description="Helical" evidence="8">
    <location>
        <begin position="379"/>
        <end position="396"/>
    </location>
</feature>
<dbReference type="EMBL" id="SWBP01000010">
    <property type="protein sequence ID" value="TKB95152.1"/>
    <property type="molecule type" value="Genomic_DNA"/>
</dbReference>
<accession>A0A4U1BVW4</accession>
<evidence type="ECO:0000256" key="2">
    <source>
        <dbReference type="ARBA" id="ARBA00004141"/>
    </source>
</evidence>
<dbReference type="PROSITE" id="PS00216">
    <property type="entry name" value="SUGAR_TRANSPORT_1"/>
    <property type="match status" value="1"/>
</dbReference>
<dbReference type="PRINTS" id="PR01035">
    <property type="entry name" value="TCRTETA"/>
</dbReference>
<protein>
    <submittedName>
        <fullName evidence="10">TCR/Tet family MFS transporter</fullName>
    </submittedName>
</protein>
<comment type="similarity">
    <text evidence="3">Belongs to the major facilitator superfamily. TCR/Tet family.</text>
</comment>
<sequence length="407" mass="44207">MAKNGKAALSFIFITLLIDVTGLGIIIPVLPKLISELIHGNLSEAASYGGWLTFAYAFVQFICAPILGNLSDRYGRRPVLLFSLLGFSIDYLFLAFAPTIWWLFVGRVIAGITGASFTTAAAYIADISEPEKRAQNFGIIGAAFGLGFILGPVIGGVLGQFGSRVPFFAAAGLSLLGAIYGFFVLPESLPAHKRRPFEIKRANPVGSLLQLKKYPAVSGLIFTLILMYTANNGLQSTWSYYGMEKFKWNEAWVGYSLGFIGLMIGVVQVGVIRWAIPKFGQEKSLYIGLLFYGIGLFLFAFATSGWMMFVFIIPYSMGGIAGPALQSIISGFAPSNEQGEIQGALTSLMSATTIFAPPLMTSLFAYFTRPGTPFQFPGAPFLLSGILVLLSVYLAYRSLRYNHKKPV</sequence>
<feature type="domain" description="Major facilitator superfamily (MFS) profile" evidence="9">
    <location>
        <begin position="8"/>
        <end position="403"/>
    </location>
</feature>
<evidence type="ECO:0000256" key="3">
    <source>
        <dbReference type="ARBA" id="ARBA00007520"/>
    </source>
</evidence>
<keyword evidence="6 8" id="KW-1133">Transmembrane helix</keyword>
<feature type="transmembrane region" description="Helical" evidence="8">
    <location>
        <begin position="137"/>
        <end position="159"/>
    </location>
</feature>
<comment type="caution">
    <text evidence="10">The sequence shown here is derived from an EMBL/GenBank/DDBJ whole genome shotgun (WGS) entry which is preliminary data.</text>
</comment>
<keyword evidence="7 8" id="KW-0472">Membrane</keyword>
<dbReference type="RefSeq" id="WP_136827741.1">
    <property type="nucleotide sequence ID" value="NZ_SWBP01000010.1"/>
</dbReference>
<evidence type="ECO:0000313" key="10">
    <source>
        <dbReference type="EMBL" id="TKB95152.1"/>
    </source>
</evidence>
<dbReference type="AlphaFoldDB" id="A0A4U1BVW4"/>
<dbReference type="GO" id="GO:0016020">
    <property type="term" value="C:membrane"/>
    <property type="evidence" value="ECO:0007669"/>
    <property type="project" value="UniProtKB-SubCell"/>
</dbReference>
<reference evidence="10 11" key="1">
    <citation type="submission" date="2019-04" db="EMBL/GenBank/DDBJ databases">
        <title>Pedobacter sp. AR-3-17 sp. nov., isolated from Arctic soil.</title>
        <authorList>
            <person name="Dahal R.H."/>
            <person name="Kim D.-U."/>
        </authorList>
    </citation>
    <scope>NUCLEOTIDE SEQUENCE [LARGE SCALE GENOMIC DNA]</scope>
    <source>
        <strain evidence="10 11">AR-3-17</strain>
    </source>
</reference>
<evidence type="ECO:0000256" key="6">
    <source>
        <dbReference type="ARBA" id="ARBA00022989"/>
    </source>
</evidence>
<evidence type="ECO:0000313" key="11">
    <source>
        <dbReference type="Proteomes" id="UP000308181"/>
    </source>
</evidence>
<feature type="transmembrane region" description="Helical" evidence="8">
    <location>
        <begin position="308"/>
        <end position="333"/>
    </location>
</feature>
<keyword evidence="11" id="KW-1185">Reference proteome</keyword>
<dbReference type="Gene3D" id="1.20.1250.20">
    <property type="entry name" value="MFS general substrate transporter like domains"/>
    <property type="match status" value="1"/>
</dbReference>
<dbReference type="InterPro" id="IPR020846">
    <property type="entry name" value="MFS_dom"/>
</dbReference>
<dbReference type="Pfam" id="PF07690">
    <property type="entry name" value="MFS_1"/>
    <property type="match status" value="2"/>
</dbReference>
<comment type="subcellular location">
    <subcellularLocation>
        <location evidence="2">Membrane</location>
        <topology evidence="2">Multi-pass membrane protein</topology>
    </subcellularLocation>
</comment>
<feature type="transmembrane region" description="Helical" evidence="8">
    <location>
        <begin position="345"/>
        <end position="367"/>
    </location>
</feature>
<keyword evidence="5 8" id="KW-0812">Transmembrane</keyword>